<dbReference type="EMBL" id="CP045892">
    <property type="protein sequence ID" value="QQP52548.1"/>
    <property type="molecule type" value="Genomic_DNA"/>
</dbReference>
<evidence type="ECO:0000313" key="2">
    <source>
        <dbReference type="EMBL" id="QQP52548.1"/>
    </source>
</evidence>
<reference evidence="3" key="1">
    <citation type="submission" date="2021-01" db="EMBL/GenBank/DDBJ databases">
        <title>Caligus Genome Assembly.</title>
        <authorList>
            <person name="Gallardo-Escarate C."/>
        </authorList>
    </citation>
    <scope>NUCLEOTIDE SEQUENCE [LARGE SCALE GENOMIC DNA]</scope>
</reference>
<dbReference type="GO" id="GO:0030951">
    <property type="term" value="P:establishment or maintenance of microtubule cytoskeleton polarity"/>
    <property type="evidence" value="ECO:0007669"/>
    <property type="project" value="InterPro"/>
</dbReference>
<organism evidence="2 3">
    <name type="scientific">Caligus rogercresseyi</name>
    <name type="common">Sea louse</name>
    <dbReference type="NCBI Taxonomy" id="217165"/>
    <lineage>
        <taxon>Eukaryota</taxon>
        <taxon>Metazoa</taxon>
        <taxon>Ecdysozoa</taxon>
        <taxon>Arthropoda</taxon>
        <taxon>Crustacea</taxon>
        <taxon>Multicrustacea</taxon>
        <taxon>Hexanauplia</taxon>
        <taxon>Copepoda</taxon>
        <taxon>Siphonostomatoida</taxon>
        <taxon>Caligidae</taxon>
        <taxon>Caligus</taxon>
    </lineage>
</organism>
<sequence length="391" mass="43379">TVVDAFYTILGIEAIQEDVSVALKHKTPSVNAETARFLVRAFSNNKKLLKAYVNSLLEKLSVSDPSALGVLLKFLGESNILKHMPDLDNIKLEKIKEFAGKAELTGKTAAQLQAAPPPKAKVVKPKAGGPRIVTAPESEEDLAPLPKKAPAGKKVPAGKKAPGKARKPEEGKKAAPSAAKSRFGMVATAASNKKKSNEDEGGSSAPYVCASLKNTRFKEEAKFKVLKWNFSTPRPEFVEQLQDQMTNANFNKALLAQMFHNDFKQHIKVIDALLKYLPKDMDALKDNLDLILKWLTLRFFETSPSVLMKGLDYLKSVFKLLAEDSYVLHEIEATSFIPLIRSDSVIGLYCKRRDLWVKEAQRTWRVLDSRVTHLVVIFDQPLAAPPSNFLR</sequence>
<evidence type="ECO:0000313" key="3">
    <source>
        <dbReference type="Proteomes" id="UP000595437"/>
    </source>
</evidence>
<dbReference type="PANTHER" id="PTHR12609">
    <property type="entry name" value="MICROTUBULE ASSOCIATED PROTEIN XMAP215"/>
    <property type="match status" value="1"/>
</dbReference>
<dbReference type="GO" id="GO:0061863">
    <property type="term" value="F:microtubule plus end polymerase"/>
    <property type="evidence" value="ECO:0007669"/>
    <property type="project" value="InterPro"/>
</dbReference>
<gene>
    <name evidence="2" type="ORF">FKW44_004729</name>
</gene>
<name>A0A7T8HM63_CALRO</name>
<feature type="region of interest" description="Disordered" evidence="1">
    <location>
        <begin position="109"/>
        <end position="205"/>
    </location>
</feature>
<dbReference type="GO" id="GO:0046785">
    <property type="term" value="P:microtubule polymerization"/>
    <property type="evidence" value="ECO:0007669"/>
    <property type="project" value="InterPro"/>
</dbReference>
<dbReference type="InterPro" id="IPR016024">
    <property type="entry name" value="ARM-type_fold"/>
</dbReference>
<accession>A0A7T8HM63</accession>
<evidence type="ECO:0000256" key="1">
    <source>
        <dbReference type="SAM" id="MobiDB-lite"/>
    </source>
</evidence>
<protein>
    <submittedName>
        <fullName evidence="2">Cytoskeleton associated protein 5</fullName>
    </submittedName>
</protein>
<feature type="non-terminal residue" evidence="2">
    <location>
        <position position="391"/>
    </location>
</feature>
<proteinExistence type="predicted"/>
<dbReference type="GO" id="GO:0051010">
    <property type="term" value="F:microtubule plus-end binding"/>
    <property type="evidence" value="ECO:0007669"/>
    <property type="project" value="InterPro"/>
</dbReference>
<keyword evidence="3" id="KW-1185">Reference proteome</keyword>
<dbReference type="Gene3D" id="1.25.10.10">
    <property type="entry name" value="Leucine-rich Repeat Variant"/>
    <property type="match status" value="2"/>
</dbReference>
<dbReference type="Proteomes" id="UP000595437">
    <property type="component" value="Chromosome 3"/>
</dbReference>
<dbReference type="InterPro" id="IPR011989">
    <property type="entry name" value="ARM-like"/>
</dbReference>
<dbReference type="SUPFAM" id="SSF48371">
    <property type="entry name" value="ARM repeat"/>
    <property type="match status" value="1"/>
</dbReference>
<dbReference type="InterPro" id="IPR045110">
    <property type="entry name" value="XMAP215"/>
</dbReference>
<dbReference type="OrthoDB" id="205662at2759"/>
<feature type="compositionally biased region" description="Low complexity" evidence="1">
    <location>
        <begin position="143"/>
        <end position="160"/>
    </location>
</feature>
<dbReference type="AlphaFoldDB" id="A0A7T8HM63"/>
<dbReference type="GO" id="GO:0007051">
    <property type="term" value="P:spindle organization"/>
    <property type="evidence" value="ECO:0007669"/>
    <property type="project" value="InterPro"/>
</dbReference>